<sequence>MESLQAKWFPIELIYQLEEPTSTSPDQINMRLRAPIAYLIREAVLFSSHLPAPPTYPTDSIQPFISNSFQTDCSSAPQASYWPTFLPESNRGFNRVVLRLAVLAGTNASVDLAPATSSHLLTYGLTREDAFIVAR</sequence>
<evidence type="ECO:0000313" key="1">
    <source>
        <dbReference type="EMBL" id="VEL39648.1"/>
    </source>
</evidence>
<accession>A0A448XLP6</accession>
<dbReference type="EMBL" id="CAAALY010262071">
    <property type="protein sequence ID" value="VEL39648.1"/>
    <property type="molecule type" value="Genomic_DNA"/>
</dbReference>
<name>A0A448XLP6_9PLAT</name>
<dbReference type="AlphaFoldDB" id="A0A448XLP6"/>
<comment type="caution">
    <text evidence="1">The sequence shown here is derived from an EMBL/GenBank/DDBJ whole genome shotgun (WGS) entry which is preliminary data.</text>
</comment>
<proteinExistence type="predicted"/>
<evidence type="ECO:0000313" key="2">
    <source>
        <dbReference type="Proteomes" id="UP000784294"/>
    </source>
</evidence>
<reference evidence="1" key="1">
    <citation type="submission" date="2018-11" db="EMBL/GenBank/DDBJ databases">
        <authorList>
            <consortium name="Pathogen Informatics"/>
        </authorList>
    </citation>
    <scope>NUCLEOTIDE SEQUENCE</scope>
</reference>
<dbReference type="Proteomes" id="UP000784294">
    <property type="component" value="Unassembled WGS sequence"/>
</dbReference>
<feature type="non-terminal residue" evidence="1">
    <location>
        <position position="135"/>
    </location>
</feature>
<protein>
    <submittedName>
        <fullName evidence="1">Uncharacterized protein</fullName>
    </submittedName>
</protein>
<organism evidence="1 2">
    <name type="scientific">Protopolystoma xenopodis</name>
    <dbReference type="NCBI Taxonomy" id="117903"/>
    <lineage>
        <taxon>Eukaryota</taxon>
        <taxon>Metazoa</taxon>
        <taxon>Spiralia</taxon>
        <taxon>Lophotrochozoa</taxon>
        <taxon>Platyhelminthes</taxon>
        <taxon>Monogenea</taxon>
        <taxon>Polyopisthocotylea</taxon>
        <taxon>Polystomatidea</taxon>
        <taxon>Polystomatidae</taxon>
        <taxon>Protopolystoma</taxon>
    </lineage>
</organism>
<keyword evidence="2" id="KW-1185">Reference proteome</keyword>
<gene>
    <name evidence="1" type="ORF">PXEA_LOCUS33088</name>
</gene>